<evidence type="ECO:0000313" key="4">
    <source>
        <dbReference type="EMBL" id="KAF4720210.1"/>
    </source>
</evidence>
<dbReference type="AlphaFoldDB" id="A0A7J6RKH0"/>
<dbReference type="Gene3D" id="4.10.60.10">
    <property type="entry name" value="Zinc finger, CCHC-type"/>
    <property type="match status" value="1"/>
</dbReference>
<dbReference type="EMBL" id="JABANM010022037">
    <property type="protein sequence ID" value="KAF4720210.1"/>
    <property type="molecule type" value="Genomic_DNA"/>
</dbReference>
<evidence type="ECO:0000313" key="5">
    <source>
        <dbReference type="Proteomes" id="UP000574390"/>
    </source>
</evidence>
<evidence type="ECO:0000256" key="1">
    <source>
        <dbReference type="PROSITE-ProRule" id="PRU00047"/>
    </source>
</evidence>
<dbReference type="PROSITE" id="PS50158">
    <property type="entry name" value="ZF_CCHC"/>
    <property type="match status" value="1"/>
</dbReference>
<gene>
    <name evidence="4" type="ORF">FOZ62_008501</name>
</gene>
<protein>
    <recommendedName>
        <fullName evidence="3">CCHC-type domain-containing protein</fullName>
    </recommendedName>
</protein>
<feature type="non-terminal residue" evidence="4">
    <location>
        <position position="311"/>
    </location>
</feature>
<keyword evidence="1" id="KW-0479">Metal-binding</keyword>
<feature type="region of interest" description="Disordered" evidence="2">
    <location>
        <begin position="212"/>
        <end position="259"/>
    </location>
</feature>
<dbReference type="InterPro" id="IPR001878">
    <property type="entry name" value="Znf_CCHC"/>
</dbReference>
<accession>A0A7J6RKH0</accession>
<proteinExistence type="predicted"/>
<name>A0A7J6RKH0_PEROL</name>
<keyword evidence="1" id="KW-0863">Zinc-finger</keyword>
<sequence length="311" mass="32415">FTSSIGSEAAEGTRSPHGAQTPGFTLPPGALGEALDNVDDLIGLFAAPADDGADGEECAVEPDPQGLRKAAFLTGPAARLIDVYQLPEDPQEAVDAIWQTLDKAYGLAAPQALHRLRSISYTPAGGMSVDELAASIIEWVSVAWGFLSSAHRDAIAATLFWAALPRTSQTKHVYGQLTAGKPPGSLTLVSSVEAARPLFEEERDSEIEVGLVARAAPRSSGKAPAARSTSRGGPYSRGARSGGKGRGRGRSSPPDDLERVVTSVVQKVLQSRTPAAPPRPGRGVKCFACGETGHVAKACPYVQRSQTPAAQ</sequence>
<dbReference type="GO" id="GO:0003676">
    <property type="term" value="F:nucleic acid binding"/>
    <property type="evidence" value="ECO:0007669"/>
    <property type="project" value="InterPro"/>
</dbReference>
<dbReference type="Proteomes" id="UP000574390">
    <property type="component" value="Unassembled WGS sequence"/>
</dbReference>
<dbReference type="SUPFAM" id="SSF57756">
    <property type="entry name" value="Retrovirus zinc finger-like domains"/>
    <property type="match status" value="1"/>
</dbReference>
<evidence type="ECO:0000259" key="3">
    <source>
        <dbReference type="PROSITE" id="PS50158"/>
    </source>
</evidence>
<dbReference type="InterPro" id="IPR036875">
    <property type="entry name" value="Znf_CCHC_sf"/>
</dbReference>
<reference evidence="4 5" key="1">
    <citation type="submission" date="2020-04" db="EMBL/GenBank/DDBJ databases">
        <title>Perkinsus olseni comparative genomics.</title>
        <authorList>
            <person name="Bogema D.R."/>
        </authorList>
    </citation>
    <scope>NUCLEOTIDE SEQUENCE [LARGE SCALE GENOMIC DNA]</scope>
    <source>
        <strain evidence="4">ATCC PRA-205</strain>
    </source>
</reference>
<evidence type="ECO:0000256" key="2">
    <source>
        <dbReference type="SAM" id="MobiDB-lite"/>
    </source>
</evidence>
<organism evidence="4 5">
    <name type="scientific">Perkinsus olseni</name>
    <name type="common">Perkinsus atlanticus</name>
    <dbReference type="NCBI Taxonomy" id="32597"/>
    <lineage>
        <taxon>Eukaryota</taxon>
        <taxon>Sar</taxon>
        <taxon>Alveolata</taxon>
        <taxon>Perkinsozoa</taxon>
        <taxon>Perkinsea</taxon>
        <taxon>Perkinsida</taxon>
        <taxon>Perkinsidae</taxon>
        <taxon>Perkinsus</taxon>
    </lineage>
</organism>
<dbReference type="Pfam" id="PF00098">
    <property type="entry name" value="zf-CCHC"/>
    <property type="match status" value="1"/>
</dbReference>
<feature type="region of interest" description="Disordered" evidence="2">
    <location>
        <begin position="1"/>
        <end position="26"/>
    </location>
</feature>
<feature type="domain" description="CCHC-type" evidence="3">
    <location>
        <begin position="285"/>
        <end position="300"/>
    </location>
</feature>
<comment type="caution">
    <text evidence="4">The sequence shown here is derived from an EMBL/GenBank/DDBJ whole genome shotgun (WGS) entry which is preliminary data.</text>
</comment>
<keyword evidence="1" id="KW-0862">Zinc</keyword>
<dbReference type="GO" id="GO:0008270">
    <property type="term" value="F:zinc ion binding"/>
    <property type="evidence" value="ECO:0007669"/>
    <property type="project" value="UniProtKB-KW"/>
</dbReference>
<dbReference type="SMART" id="SM00343">
    <property type="entry name" value="ZnF_C2HC"/>
    <property type="match status" value="1"/>
</dbReference>